<evidence type="ECO:0000256" key="3">
    <source>
        <dbReference type="ARBA" id="ARBA00022603"/>
    </source>
</evidence>
<dbReference type="FunFam" id="2.170.270.10:FF:000004">
    <property type="entry name" value="Histone-lysine N-methyltransferase"/>
    <property type="match status" value="1"/>
</dbReference>
<feature type="domain" description="PHD-type" evidence="20">
    <location>
        <begin position="913"/>
        <end position="962"/>
    </location>
</feature>
<dbReference type="Pfam" id="PF00856">
    <property type="entry name" value="SET"/>
    <property type="match status" value="1"/>
</dbReference>
<dbReference type="GO" id="GO:0045893">
    <property type="term" value="P:positive regulation of DNA-templated transcription"/>
    <property type="evidence" value="ECO:0007669"/>
    <property type="project" value="TreeGrafter"/>
</dbReference>
<dbReference type="Pfam" id="PF05965">
    <property type="entry name" value="FYRC"/>
    <property type="match status" value="1"/>
</dbReference>
<dbReference type="SMART" id="SM00541">
    <property type="entry name" value="FYRN"/>
    <property type="match status" value="1"/>
</dbReference>
<dbReference type="PROSITE" id="PS51542">
    <property type="entry name" value="FYRN"/>
    <property type="match status" value="1"/>
</dbReference>
<feature type="compositionally biased region" description="Polar residues" evidence="19">
    <location>
        <begin position="693"/>
        <end position="757"/>
    </location>
</feature>
<dbReference type="InterPro" id="IPR003616">
    <property type="entry name" value="Post-SET_dom"/>
</dbReference>
<evidence type="ECO:0000259" key="21">
    <source>
        <dbReference type="PROSITE" id="PS50280"/>
    </source>
</evidence>
<feature type="region of interest" description="Disordered" evidence="19">
    <location>
        <begin position="2798"/>
        <end position="2822"/>
    </location>
</feature>
<dbReference type="Gene3D" id="3.30.160.360">
    <property type="match status" value="2"/>
</dbReference>
<organism evidence="25 26">
    <name type="scientific">Pseudolycoriella hygida</name>
    <dbReference type="NCBI Taxonomy" id="35572"/>
    <lineage>
        <taxon>Eukaryota</taxon>
        <taxon>Metazoa</taxon>
        <taxon>Ecdysozoa</taxon>
        <taxon>Arthropoda</taxon>
        <taxon>Hexapoda</taxon>
        <taxon>Insecta</taxon>
        <taxon>Pterygota</taxon>
        <taxon>Neoptera</taxon>
        <taxon>Endopterygota</taxon>
        <taxon>Diptera</taxon>
        <taxon>Nematocera</taxon>
        <taxon>Sciaroidea</taxon>
        <taxon>Sciaridae</taxon>
        <taxon>Pseudolycoriella</taxon>
    </lineage>
</organism>
<evidence type="ECO:0000256" key="15">
    <source>
        <dbReference type="ARBA" id="ARBA00023163"/>
    </source>
</evidence>
<dbReference type="EMBL" id="WJQU01000004">
    <property type="protein sequence ID" value="KAJ6635818.1"/>
    <property type="molecule type" value="Genomic_DNA"/>
</dbReference>
<dbReference type="EC" id="2.1.1.355" evidence="2"/>
<comment type="subcellular location">
    <subcellularLocation>
        <location evidence="1">Nucleus</location>
    </subcellularLocation>
</comment>
<feature type="domain" description="Post-SET" evidence="22">
    <location>
        <begin position="3228"/>
        <end position="3244"/>
    </location>
</feature>
<proteinExistence type="predicted"/>
<dbReference type="Pfam" id="PF00628">
    <property type="entry name" value="PHD"/>
    <property type="match status" value="1"/>
</dbReference>
<dbReference type="InterPro" id="IPR001965">
    <property type="entry name" value="Znf_PHD"/>
</dbReference>
<feature type="region of interest" description="Disordered" evidence="19">
    <location>
        <begin position="657"/>
        <end position="770"/>
    </location>
</feature>
<dbReference type="InterPro" id="IPR003888">
    <property type="entry name" value="FYrich_N"/>
</dbReference>
<gene>
    <name evidence="25" type="primary">trx</name>
    <name evidence="25" type="ORF">Bhyg_14404</name>
</gene>
<evidence type="ECO:0000256" key="1">
    <source>
        <dbReference type="ARBA" id="ARBA00004123"/>
    </source>
</evidence>
<feature type="region of interest" description="Disordered" evidence="19">
    <location>
        <begin position="2382"/>
        <end position="2412"/>
    </location>
</feature>
<evidence type="ECO:0000256" key="14">
    <source>
        <dbReference type="ARBA" id="ARBA00023159"/>
    </source>
</evidence>
<evidence type="ECO:0000256" key="19">
    <source>
        <dbReference type="SAM" id="MobiDB-lite"/>
    </source>
</evidence>
<dbReference type="GO" id="GO:0003700">
    <property type="term" value="F:DNA-binding transcription factor activity"/>
    <property type="evidence" value="ECO:0007669"/>
    <property type="project" value="InterPro"/>
</dbReference>
<keyword evidence="9" id="KW-0862">Zinc</keyword>
<keyword evidence="12" id="KW-0103">Bromodomain</keyword>
<dbReference type="GO" id="GO:0042800">
    <property type="term" value="F:histone H3K4 methyltransferase activity"/>
    <property type="evidence" value="ECO:0007669"/>
    <property type="project" value="TreeGrafter"/>
</dbReference>
<evidence type="ECO:0000256" key="7">
    <source>
        <dbReference type="ARBA" id="ARBA00022737"/>
    </source>
</evidence>
<feature type="region of interest" description="Disordered" evidence="19">
    <location>
        <begin position="1763"/>
        <end position="1782"/>
    </location>
</feature>
<dbReference type="PROSITE" id="PS51030">
    <property type="entry name" value="NUCLEAR_REC_DBD_2"/>
    <property type="match status" value="1"/>
</dbReference>
<keyword evidence="5" id="KW-0949">S-adenosyl-L-methionine</keyword>
<evidence type="ECO:0000256" key="11">
    <source>
        <dbReference type="ARBA" id="ARBA00023015"/>
    </source>
</evidence>
<feature type="domain" description="Nuclear receptor" evidence="23">
    <location>
        <begin position="358"/>
        <end position="459"/>
    </location>
</feature>
<dbReference type="Pfam" id="PF13771">
    <property type="entry name" value="zf-HC5HC2H"/>
    <property type="match status" value="1"/>
</dbReference>
<name>A0A9Q0RXF8_9DIPT</name>
<evidence type="ECO:0000256" key="17">
    <source>
        <dbReference type="ARBA" id="ARBA00071661"/>
    </source>
</evidence>
<feature type="region of interest" description="Disordered" evidence="19">
    <location>
        <begin position="1603"/>
        <end position="1624"/>
    </location>
</feature>
<reference evidence="25" key="1">
    <citation type="submission" date="2022-07" db="EMBL/GenBank/DDBJ databases">
        <authorList>
            <person name="Trinca V."/>
            <person name="Uliana J.V.C."/>
            <person name="Torres T.T."/>
            <person name="Ward R.J."/>
            <person name="Monesi N."/>
        </authorList>
    </citation>
    <scope>NUCLEOTIDE SEQUENCE</scope>
    <source>
        <strain evidence="25">HSMRA1968</strain>
        <tissue evidence="25">Whole embryos</tissue>
    </source>
</reference>
<dbReference type="SMART" id="SM00508">
    <property type="entry name" value="PostSET"/>
    <property type="match status" value="1"/>
</dbReference>
<feature type="region of interest" description="Disordered" evidence="19">
    <location>
        <begin position="2036"/>
        <end position="2066"/>
    </location>
</feature>
<keyword evidence="7" id="KW-0677">Repeat</keyword>
<keyword evidence="11" id="KW-0805">Transcription regulation</keyword>
<feature type="region of interest" description="Disordered" evidence="19">
    <location>
        <begin position="2621"/>
        <end position="2668"/>
    </location>
</feature>
<evidence type="ECO:0000256" key="10">
    <source>
        <dbReference type="ARBA" id="ARBA00022853"/>
    </source>
</evidence>
<dbReference type="PROSITE" id="PS50280">
    <property type="entry name" value="SET"/>
    <property type="match status" value="1"/>
</dbReference>
<dbReference type="InterPro" id="IPR036427">
    <property type="entry name" value="Bromodomain-like_sf"/>
</dbReference>
<evidence type="ECO:0000256" key="4">
    <source>
        <dbReference type="ARBA" id="ARBA00022679"/>
    </source>
</evidence>
<evidence type="ECO:0000313" key="25">
    <source>
        <dbReference type="EMBL" id="KAJ6635818.1"/>
    </source>
</evidence>
<evidence type="ECO:0000256" key="16">
    <source>
        <dbReference type="ARBA" id="ARBA00023242"/>
    </source>
</evidence>
<accession>A0A9Q0RXF8</accession>
<sequence length="3244" mass="360306">MSRKLNETMQNRETIPHKINPPDPPDKLNDIMDITTDQSDGILTRGRNKNTETTETQISKPVKQRKTVTFKNVLETSDDVNIVKKVYNPDKVPVVPIIKINKSRDRERSMKPGDILTPSRLTELAKNYSKDIDKVNLLTFKSSLNVKGRTDVPSVDKKVVNFGFKVNSSSDVTTATSEKKFVLPKRSAHSCRVIKPNKKFFEDGGDTSKVARKSGCKKSSRSNSVRDDDDKLQKTDNFINNTLSSQINSSKLEEAVNDESETSQTASDGNMSDDESEMESSEKVPEPSHFNPFAARPSTNPTSLISASKLILREPRLQFSSSLTSASTITTDGPFSLNLNNISPNGSSLNSTLTLTSSTLCGVCGTLSTLSKPLHQSRKFGINSCGACRKFISKSIKKLAASSGSTSTNVLQCHKNDGTCIISPLHKGNHPKRCHACWLKKCIKAFQVPSGLRSKLMSTLPTNMRETDTLGHKAMLSPFSLHKSEGSSMNIFSTLSSGSTRMLSWPQESNGDTDFKTKLSNPLVENNSTFGSTPLIKPTIAEKPVIMVNNLSSSSQLTSDSTKQKAGKPQIAAGDGVVSSSKVNKEAEETSRLRVRKKEKAEIPAPVPAPPIVSTTAEPVKRQRIDLKGPRVKHVCRSASIVLGQPIATFPIDEETALESMDTPPRLENELEPEKEKEFVQTAIAKQKEQMRQETQSPCTDCTGSSSLSPPATPVQSQEDESLQNSTSSKSILNDESSSLPSSLPMTESTDDTSTTIVPEATTLKKEETLKPMTRKLTRPAFLSNILLGTSNKKLNSFSRQTVKAVPAAPPMISIDFWENYDPAEVSQTGFGLIVSETVPLRALCFLCGSAGLDALIFCVCCCEPYHQYCVEDEYNLKHSLDDTNLSIMDSTLTGANQTQSLNNRLNWLCPRCTVCYTCNMASGSKVKCQKCQKNYHSTCLGTSKRLPGADRPLICANCLKCKSCGTTNVSKFVGNLPMCSPCFQRRQKGHFCPLCQKCYEDNDFNIKMMECGDCNKWVHAKCEGLTDEQYNMLSVLPESIEFICKKCAKTNPTADIWRDAVAAEFKSGLLSVIRLLSKSRQACALLKLSPRKKNGSCICHPILSNRNIQFDKEQVDDELQDCETMDTDTDQFDDRVKCFCGAGQKATTTSTAPPSLLEIKQKISANEYYSLADFNYDMNLTIKAADCSELTTTYTEILSETFSWFQNETKACTNALEEVMYDSCNFQQNSSNIECDQQVPMIDVPDDIDDYFYAPSAVEDTRICMFCKSMGEGGSVDESRLLYCGQNCWVHTNCAMWSAEVFEEIDGSLQNVHSAISRGRSTKCSNCGSKGATVGCNVKTCGEQFHYKCAKALDCAFMVDKTVYCAQHLTDAQKKKCAVEKNFEVHRPVYVELDRKRRKSVDPSRVQFVIGSLQVKQLGKFVTSLSDTFDAIVPADFHCSRLYWSSKEPWKIVEYTVRTSIQNNSLSLSLDTGRNFTVDHSNSLSIVQRGLTQISKWHNSLANGEDYEYILRQERSVKQLLEAVNGIGTDETNEDEPQNNADLLPPEIKDAIFEDLPHDILDGISMLDIFPKLMTYEDLVVMDSKNEVYLSSELSRDARDYMSDDELSDAQKEYEGSDSWINNTNPSVGHVEDAMLSARSVSRELKRSKSEVFCRTVAASRSQQRSSSLNWSSKLDPPPAKRRKMNLRFTDSVLLSLGRRKDDLLPSNVSERRRSDDIRHKNFTWSAAKRFNQGDENSLTDQLTASDILDKLKITQFDGLEDVSSGSEENSPVPTFSHFDNRESPVKCERCRCTYRTLDSYNRHLPQCEPLSTSESESEPRSPDMQSPPQNMIITSMSGQDFMPMMAQQQNSSQQIYNFNGQQINPISIQNVQGHPIQIQSSQLQNTTSMSMQNQCAIGNNGVQMQPLNQPIQNMIINATNGQQQQIFAQPIQNIGQQIFPLQSLQPSQFGGMEIQNKTSQRINATPQTITLPNGINIQTSQPIIHQQQPQIITFSQGNGQPQIVITPTSSTQQNVSTFSATTRTIQQSPYKNQLILPQPDKSPSKRNVAPKIMPQSQGIRPKGRTVNAMNKPIQIKRTVVKNEPKPVIFNQSLPIIRPMVSNDTTNVVIQQNPTSQPIIVQQLGGNQNNLVQYVTDNQNSMQYIAMPTNGAEFKQPQTQYLTPNPLVPGTFQLQTADSGNIMLANSPAALQMLPNGTLQLAQPQQPQVIGTIIQQQPNGLQCGMMSAEQMVLSQTPTLEMMTNPANGCMLLTSQPVYYGLETIVQNTVMSSQQFVSTAMQGVLSQNASFSATTTQVFQASKIEPIMEMPAGYVVLNNDGTIMQSQPSQQPSILSANVLQQGVPQISQIQAHPMQQLQSQPQQQPSNWRFVDDKSTIQLLPQHQQQQPTAVTIQSQPQTSVRPNPSPKPVVKSAPMVVTKVQPQNKILPNQIQQQIVIDAKSNQNILPKPENVVASYDQFIVQPSTSKFSTTTSNYYQPKSITVTTTSPQMPIHPIPRKSQKQPTTKIAAATVRPKVITRPVMSSKVQPTQPQISKMMTITPSTSTSSPIVIPQNPIIVPLYDPVSDAPTTTTQSSNVPIENSLNSNAFEISPSTTEHSSTSLNHQSTSFAKNQISLEPTNQSSANLATSQKSIQPSPAPSTVTTTFSPSQQQYNPSTSQSQSITLPSSASIQLPTAPYAPTYSNGIPTNVVTPIQQYSYTNTRPTNRVLPMQTVQQKVNFPQTPPESKSVSNTTKKIITVDTAKLSPNIEQELSPTQLVIVEKGEENFGMGDDGRCSVDGFDQDDDLHREIDKIIESKTSQLSPSHHRHAQTPTDSDELFNKLKGEHDSLLSREDSNSERTSPDVKDKICEILVNLENDDCTKNVPESDSDMFSMNDVDQQTVSCKSEPEQHKENLIPSVSANDQTMMKYQKSVFREQNQLPKSSGPKMLYEIQSQDGFTYKSTSISDIWEKVFEAVQVARKAHGLTALPEGPLADMCGHQMLGLKTNALKYLLEQLPGVEKCKKYQPKYHKKPQSTLSGAASSGYCSDTEELKENAYGAARCEGYSKRSDYDMFSWLASRHRKQPIQIVIPQMVDMELIPRRGTGSNLPMAMRYRTLKETYKETVGVYRSHIHGRGLFCNRDIEAGEMVIEYAGELIRSTLTDKRERYYDSRGIGCYMFKIDDNLVVDATMRGNAARFINHACEPNCYSKVVDILGHKHIIIFALRRIVQGEELTYDYKFPFEETKIPCSCGSKKCRKYLN</sequence>
<keyword evidence="13" id="KW-0238">DNA-binding</keyword>
<feature type="region of interest" description="Disordered" evidence="19">
    <location>
        <begin position="1806"/>
        <end position="1831"/>
    </location>
</feature>
<dbReference type="GO" id="GO:0008270">
    <property type="term" value="F:zinc ion binding"/>
    <property type="evidence" value="ECO:0007669"/>
    <property type="project" value="UniProtKB-KW"/>
</dbReference>
<dbReference type="SMART" id="SM00317">
    <property type="entry name" value="SET"/>
    <property type="match status" value="1"/>
</dbReference>
<evidence type="ECO:0000256" key="13">
    <source>
        <dbReference type="ARBA" id="ARBA00023125"/>
    </source>
</evidence>
<dbReference type="GO" id="GO:0140949">
    <property type="term" value="F:histone H3K9 trimethyltransferase activity"/>
    <property type="evidence" value="ECO:0007669"/>
    <property type="project" value="UniProtKB-EC"/>
</dbReference>
<dbReference type="InterPro" id="IPR046341">
    <property type="entry name" value="SET_dom_sf"/>
</dbReference>
<evidence type="ECO:0000256" key="5">
    <source>
        <dbReference type="ARBA" id="ARBA00022691"/>
    </source>
</evidence>
<keyword evidence="16" id="KW-0539">Nucleus</keyword>
<dbReference type="GO" id="GO:0098687">
    <property type="term" value="C:chromosomal region"/>
    <property type="evidence" value="ECO:0007669"/>
    <property type="project" value="UniProtKB-ARBA"/>
</dbReference>
<keyword evidence="14" id="KW-0010">Activator</keyword>
<feature type="compositionally biased region" description="Basic and acidic residues" evidence="19">
    <location>
        <begin position="224"/>
        <end position="234"/>
    </location>
</feature>
<dbReference type="FunFam" id="3.30.40.10:FF:000002">
    <property type="entry name" value="Histone-lysine N-methyltransferase"/>
    <property type="match status" value="1"/>
</dbReference>
<evidence type="ECO:0000256" key="9">
    <source>
        <dbReference type="ARBA" id="ARBA00022833"/>
    </source>
</evidence>
<dbReference type="CDD" id="cd19170">
    <property type="entry name" value="SET_KMT2A_2B"/>
    <property type="match status" value="1"/>
</dbReference>
<evidence type="ECO:0000259" key="20">
    <source>
        <dbReference type="PROSITE" id="PS50016"/>
    </source>
</evidence>
<feature type="region of interest" description="Disordered" evidence="19">
    <location>
        <begin position="2487"/>
        <end position="2508"/>
    </location>
</feature>
<keyword evidence="10" id="KW-0156">Chromatin regulator</keyword>
<keyword evidence="3" id="KW-0489">Methyltransferase</keyword>
<feature type="domain" description="PHD-type" evidence="24">
    <location>
        <begin position="1262"/>
        <end position="1370"/>
    </location>
</feature>
<feature type="compositionally biased region" description="Polar residues" evidence="19">
    <location>
        <begin position="1765"/>
        <end position="1775"/>
    </location>
</feature>
<dbReference type="SUPFAM" id="SSF82199">
    <property type="entry name" value="SET domain"/>
    <property type="match status" value="1"/>
</dbReference>
<evidence type="ECO:0000256" key="18">
    <source>
        <dbReference type="PROSITE-ProRule" id="PRU00146"/>
    </source>
</evidence>
<dbReference type="CDD" id="cd15508">
    <property type="entry name" value="PHD3_KMT2A_like"/>
    <property type="match status" value="1"/>
</dbReference>
<dbReference type="Gene3D" id="1.20.920.10">
    <property type="entry name" value="Bromodomain-like"/>
    <property type="match status" value="1"/>
</dbReference>
<dbReference type="Gene3D" id="2.170.270.10">
    <property type="entry name" value="SET domain"/>
    <property type="match status" value="1"/>
</dbReference>
<evidence type="ECO:0000313" key="26">
    <source>
        <dbReference type="Proteomes" id="UP001151699"/>
    </source>
</evidence>
<dbReference type="GO" id="GO:0032259">
    <property type="term" value="P:methylation"/>
    <property type="evidence" value="ECO:0007669"/>
    <property type="project" value="UniProtKB-KW"/>
</dbReference>
<keyword evidence="4" id="KW-0808">Transferase</keyword>
<feature type="region of interest" description="Disordered" evidence="19">
    <location>
        <begin position="1"/>
        <end position="32"/>
    </location>
</feature>
<dbReference type="PROSITE" id="PS51805">
    <property type="entry name" value="EPHD"/>
    <property type="match status" value="1"/>
</dbReference>
<feature type="compositionally biased region" description="Basic and acidic residues" evidence="19">
    <location>
        <begin position="665"/>
        <end position="679"/>
    </location>
</feature>
<evidence type="ECO:0000256" key="8">
    <source>
        <dbReference type="ARBA" id="ARBA00022771"/>
    </source>
</evidence>
<feature type="compositionally biased region" description="Polar residues" evidence="19">
    <location>
        <begin position="235"/>
        <end position="250"/>
    </location>
</feature>
<dbReference type="PROSITE" id="PS51543">
    <property type="entry name" value="FYRC"/>
    <property type="match status" value="1"/>
</dbReference>
<evidence type="ECO:0000259" key="23">
    <source>
        <dbReference type="PROSITE" id="PS51030"/>
    </source>
</evidence>
<evidence type="ECO:0000256" key="2">
    <source>
        <dbReference type="ARBA" id="ARBA00012183"/>
    </source>
</evidence>
<feature type="region of interest" description="Disordered" evidence="19">
    <location>
        <begin position="41"/>
        <end position="60"/>
    </location>
</feature>
<feature type="compositionally biased region" description="Basic residues" evidence="19">
    <location>
        <begin position="210"/>
        <end position="220"/>
    </location>
</feature>
<feature type="region of interest" description="Disordered" evidence="19">
    <location>
        <begin position="202"/>
        <end position="298"/>
    </location>
</feature>
<dbReference type="InterPro" id="IPR047219">
    <property type="entry name" value="KMT2A_2B_SET"/>
</dbReference>
<protein>
    <recommendedName>
        <fullName evidence="17">Histone-lysine N-methyltransferase trithorax</fullName>
        <ecNumber evidence="2">2.1.1.355</ecNumber>
    </recommendedName>
</protein>
<feature type="domain" description="SET" evidence="21">
    <location>
        <begin position="3106"/>
        <end position="3222"/>
    </location>
</feature>
<dbReference type="PROSITE" id="PS50868">
    <property type="entry name" value="POST_SET"/>
    <property type="match status" value="1"/>
</dbReference>
<feature type="compositionally biased region" description="Low complexity" evidence="19">
    <location>
        <begin position="2382"/>
        <end position="2397"/>
    </location>
</feature>
<feature type="domain" description="PHD-type" evidence="20">
    <location>
        <begin position="842"/>
        <end position="916"/>
    </location>
</feature>
<evidence type="ECO:0000259" key="22">
    <source>
        <dbReference type="PROSITE" id="PS50868"/>
    </source>
</evidence>
<comment type="caution">
    <text evidence="25">The sequence shown here is derived from an EMBL/GenBank/DDBJ whole genome shotgun (WGS) entry which is preliminary data.</text>
</comment>
<dbReference type="InterPro" id="IPR034732">
    <property type="entry name" value="EPHD"/>
</dbReference>
<dbReference type="GO" id="GO:0005700">
    <property type="term" value="C:polytene chromosome"/>
    <property type="evidence" value="ECO:0007669"/>
    <property type="project" value="UniProtKB-ARBA"/>
</dbReference>
<dbReference type="InterPro" id="IPR019787">
    <property type="entry name" value="Znf_PHD-finger"/>
</dbReference>
<feature type="region of interest" description="Disordered" evidence="19">
    <location>
        <begin position="555"/>
        <end position="613"/>
    </location>
</feature>
<dbReference type="InterPro" id="IPR001214">
    <property type="entry name" value="SET_dom"/>
</dbReference>
<dbReference type="PROSITE" id="PS50016">
    <property type="entry name" value="ZF_PHD_2"/>
    <property type="match status" value="3"/>
</dbReference>
<dbReference type="SMART" id="SM00542">
    <property type="entry name" value="FYRC"/>
    <property type="match status" value="1"/>
</dbReference>
<dbReference type="InterPro" id="IPR013083">
    <property type="entry name" value="Znf_RING/FYVE/PHD"/>
</dbReference>
<evidence type="ECO:0000256" key="12">
    <source>
        <dbReference type="ARBA" id="ARBA00023117"/>
    </source>
</evidence>
<dbReference type="GO" id="GO:0043565">
    <property type="term" value="F:sequence-specific DNA binding"/>
    <property type="evidence" value="ECO:0007669"/>
    <property type="project" value="InterPro"/>
</dbReference>
<dbReference type="PANTHER" id="PTHR45838">
    <property type="entry name" value="HISTONE-LYSINE-N-METHYLTRANSFERASE 2 KMT2 FAMILY MEMBER"/>
    <property type="match status" value="1"/>
</dbReference>
<feature type="region of interest" description="Disordered" evidence="19">
    <location>
        <begin position="2569"/>
        <end position="2608"/>
    </location>
</feature>
<dbReference type="InterPro" id="IPR003889">
    <property type="entry name" value="FYrich_C"/>
</dbReference>
<dbReference type="Proteomes" id="UP001151699">
    <property type="component" value="Chromosome C"/>
</dbReference>
<keyword evidence="6" id="KW-0479">Metal-binding</keyword>
<keyword evidence="26" id="KW-1185">Reference proteome</keyword>
<dbReference type="InterPro" id="IPR001628">
    <property type="entry name" value="Znf_hrmn_rcpt"/>
</dbReference>
<evidence type="ECO:0000256" key="6">
    <source>
        <dbReference type="ARBA" id="ARBA00022723"/>
    </source>
</evidence>
<evidence type="ECO:0000259" key="24">
    <source>
        <dbReference type="PROSITE" id="PS51805"/>
    </source>
</evidence>
<dbReference type="InterPro" id="IPR011011">
    <property type="entry name" value="Znf_FYVE_PHD"/>
</dbReference>
<dbReference type="SUPFAM" id="SSF57903">
    <property type="entry name" value="FYVE/PHD zinc finger"/>
    <property type="match status" value="2"/>
</dbReference>
<dbReference type="OrthoDB" id="308383at2759"/>
<dbReference type="Gene3D" id="3.30.40.10">
    <property type="entry name" value="Zinc/RING finger domain, C3HC4 (zinc finger)"/>
    <property type="match status" value="2"/>
</dbReference>
<dbReference type="PANTHER" id="PTHR45838:SF4">
    <property type="entry name" value="HISTONE-LYSINE N-METHYLTRANSFERASE TRITHORAX"/>
    <property type="match status" value="1"/>
</dbReference>
<feature type="domain" description="PHD-type" evidence="20">
    <location>
        <begin position="990"/>
        <end position="1051"/>
    </location>
</feature>
<dbReference type="SMART" id="SM00249">
    <property type="entry name" value="PHD"/>
    <property type="match status" value="4"/>
</dbReference>
<keyword evidence="15" id="KW-0804">Transcription</keyword>
<feature type="compositionally biased region" description="Basic and acidic residues" evidence="19">
    <location>
        <begin position="583"/>
        <end position="592"/>
    </location>
</feature>
<keyword evidence="8 18" id="KW-0863">Zinc-finger</keyword>
<dbReference type="Pfam" id="PF05964">
    <property type="entry name" value="FYRN"/>
    <property type="match status" value="1"/>
</dbReference>
<dbReference type="GO" id="GO:0035097">
    <property type="term" value="C:histone methyltransferase complex"/>
    <property type="evidence" value="ECO:0007669"/>
    <property type="project" value="TreeGrafter"/>
</dbReference>
<dbReference type="CDD" id="cd15506">
    <property type="entry name" value="PHD1_KMT2A_like"/>
    <property type="match status" value="1"/>
</dbReference>